<proteinExistence type="predicted"/>
<gene>
    <name evidence="1" type="ORF">E2C01_101557</name>
</gene>
<organism evidence="1 2">
    <name type="scientific">Portunus trituberculatus</name>
    <name type="common">Swimming crab</name>
    <name type="synonym">Neptunus trituberculatus</name>
    <dbReference type="NCBI Taxonomy" id="210409"/>
    <lineage>
        <taxon>Eukaryota</taxon>
        <taxon>Metazoa</taxon>
        <taxon>Ecdysozoa</taxon>
        <taxon>Arthropoda</taxon>
        <taxon>Crustacea</taxon>
        <taxon>Multicrustacea</taxon>
        <taxon>Malacostraca</taxon>
        <taxon>Eumalacostraca</taxon>
        <taxon>Eucarida</taxon>
        <taxon>Decapoda</taxon>
        <taxon>Pleocyemata</taxon>
        <taxon>Brachyura</taxon>
        <taxon>Eubrachyura</taxon>
        <taxon>Portunoidea</taxon>
        <taxon>Portunidae</taxon>
        <taxon>Portuninae</taxon>
        <taxon>Portunus</taxon>
    </lineage>
</organism>
<reference evidence="1 2" key="1">
    <citation type="submission" date="2019-05" db="EMBL/GenBank/DDBJ databases">
        <title>Another draft genome of Portunus trituberculatus and its Hox gene families provides insights of decapod evolution.</title>
        <authorList>
            <person name="Jeong J.-H."/>
            <person name="Song I."/>
            <person name="Kim S."/>
            <person name="Choi T."/>
            <person name="Kim D."/>
            <person name="Ryu S."/>
            <person name="Kim W."/>
        </authorList>
    </citation>
    <scope>NUCLEOTIDE SEQUENCE [LARGE SCALE GENOMIC DNA]</scope>
    <source>
        <tissue evidence="1">Muscle</tissue>
    </source>
</reference>
<evidence type="ECO:0000313" key="2">
    <source>
        <dbReference type="Proteomes" id="UP000324222"/>
    </source>
</evidence>
<evidence type="ECO:0000313" key="1">
    <source>
        <dbReference type="EMBL" id="MPD05792.1"/>
    </source>
</evidence>
<protein>
    <submittedName>
        <fullName evidence="1">Uncharacterized protein</fullName>
    </submittedName>
</protein>
<keyword evidence="2" id="KW-1185">Reference proteome</keyword>
<name>A0A5B7K5Y8_PORTR</name>
<accession>A0A5B7K5Y8</accession>
<dbReference type="AlphaFoldDB" id="A0A5B7K5Y8"/>
<comment type="caution">
    <text evidence="1">The sequence shown here is derived from an EMBL/GenBank/DDBJ whole genome shotgun (WGS) entry which is preliminary data.</text>
</comment>
<dbReference type="Proteomes" id="UP000324222">
    <property type="component" value="Unassembled WGS sequence"/>
</dbReference>
<dbReference type="EMBL" id="VSRR010147800">
    <property type="protein sequence ID" value="MPD05792.1"/>
    <property type="molecule type" value="Genomic_DNA"/>
</dbReference>
<sequence>MVSAGRREAWAAGRWAWGVGGKERRERRERVCIVLVVVAEEVMVERMGKGMEGECEGAIKKKRGEERSVEGGRFA</sequence>